<dbReference type="InterPro" id="IPR026444">
    <property type="entry name" value="Secre_tail"/>
</dbReference>
<dbReference type="NCBIfam" id="TIGR04183">
    <property type="entry name" value="Por_Secre_tail"/>
    <property type="match status" value="1"/>
</dbReference>
<dbReference type="Proteomes" id="UP000632273">
    <property type="component" value="Unassembled WGS sequence"/>
</dbReference>
<gene>
    <name evidence="3" type="ORF">GCM10011383_45780</name>
</gene>
<evidence type="ECO:0000313" key="3">
    <source>
        <dbReference type="EMBL" id="GGF28911.1"/>
    </source>
</evidence>
<evidence type="ECO:0000256" key="1">
    <source>
        <dbReference type="SAM" id="SignalP"/>
    </source>
</evidence>
<reference evidence="4" key="1">
    <citation type="journal article" date="2019" name="Int. J. Syst. Evol. Microbiol.">
        <title>The Global Catalogue of Microorganisms (GCM) 10K type strain sequencing project: providing services to taxonomists for standard genome sequencing and annotation.</title>
        <authorList>
            <consortium name="The Broad Institute Genomics Platform"/>
            <consortium name="The Broad Institute Genome Sequencing Center for Infectious Disease"/>
            <person name="Wu L."/>
            <person name="Ma J."/>
        </authorList>
    </citation>
    <scope>NUCLEOTIDE SEQUENCE [LARGE SCALE GENOMIC DNA]</scope>
    <source>
        <strain evidence="4">CGMCC 1.15197</strain>
    </source>
</reference>
<dbReference type="Pfam" id="PF18962">
    <property type="entry name" value="Por_Secre_tail"/>
    <property type="match status" value="1"/>
</dbReference>
<protein>
    <recommendedName>
        <fullName evidence="2">Secretion system C-terminal sorting domain-containing protein</fullName>
    </recommendedName>
</protein>
<dbReference type="EMBL" id="BMHT01000020">
    <property type="protein sequence ID" value="GGF28911.1"/>
    <property type="molecule type" value="Genomic_DNA"/>
</dbReference>
<evidence type="ECO:0000259" key="2">
    <source>
        <dbReference type="Pfam" id="PF18962"/>
    </source>
</evidence>
<organism evidence="3 4">
    <name type="scientific">Hymenobacter cavernae</name>
    <dbReference type="NCBI Taxonomy" id="2044852"/>
    <lineage>
        <taxon>Bacteria</taxon>
        <taxon>Pseudomonadati</taxon>
        <taxon>Bacteroidota</taxon>
        <taxon>Cytophagia</taxon>
        <taxon>Cytophagales</taxon>
        <taxon>Hymenobacteraceae</taxon>
        <taxon>Hymenobacter</taxon>
    </lineage>
</organism>
<name>A0ABQ1UZ88_9BACT</name>
<dbReference type="Gene3D" id="2.60.40.2700">
    <property type="match status" value="2"/>
</dbReference>
<proteinExistence type="predicted"/>
<feature type="domain" description="Secretion system C-terminal sorting" evidence="2">
    <location>
        <begin position="241"/>
        <end position="305"/>
    </location>
</feature>
<keyword evidence="1" id="KW-0732">Signal</keyword>
<sequence length="314" mass="31860">MLAPFGAIPTRPGNRVTRTAAGLALGLLLAGQATTALAQEVIPGVIGTDQIVCAGETPAVLRNLTAASGGTGTYAYQWESSFDNTSWTAVAGATGADFPPGLLAVTTYFRRQVTSGAGSSATVTSNVVTVMLLPALTSGSIGADQTLFTGATPAPLTSMAGASGGTGTYTYQWESSADNMTWTAIAGATGMDFAPGPLTATTYFRRRAMSGGCTSISVVVTLRVQPIITSQSAAATTTFTVYPNPATSGRLQLALPLSSSGHATLLNALGQPVLVQDLSAAAEHTLLTSGLPAGVYLLRVATAGRILTRRVALE</sequence>
<keyword evidence="4" id="KW-1185">Reference proteome</keyword>
<feature type="chain" id="PRO_5047163532" description="Secretion system C-terminal sorting domain-containing protein" evidence="1">
    <location>
        <begin position="39"/>
        <end position="314"/>
    </location>
</feature>
<feature type="signal peptide" evidence="1">
    <location>
        <begin position="1"/>
        <end position="38"/>
    </location>
</feature>
<accession>A0ABQ1UZ88</accession>
<evidence type="ECO:0000313" key="4">
    <source>
        <dbReference type="Proteomes" id="UP000632273"/>
    </source>
</evidence>
<comment type="caution">
    <text evidence="3">The sequence shown here is derived from an EMBL/GenBank/DDBJ whole genome shotgun (WGS) entry which is preliminary data.</text>
</comment>